<dbReference type="OrthoDB" id="9815946at2"/>
<gene>
    <name evidence="4" type="ORF">E0L93_02610</name>
</gene>
<name>A0A4R1BRC4_9ACTN</name>
<dbReference type="PROSITE" id="PS51257">
    <property type="entry name" value="PROKAR_LIPOPROTEIN"/>
    <property type="match status" value="1"/>
</dbReference>
<dbReference type="NCBIfam" id="NF037995">
    <property type="entry name" value="TRAP_S1"/>
    <property type="match status" value="1"/>
</dbReference>
<evidence type="ECO:0000256" key="3">
    <source>
        <dbReference type="ARBA" id="ARBA00022729"/>
    </source>
</evidence>
<proteinExistence type="inferred from homology"/>
<keyword evidence="2" id="KW-0813">Transport</keyword>
<reference evidence="4 5" key="1">
    <citation type="submission" date="2019-03" db="EMBL/GenBank/DDBJ databases">
        <title>Whole genome sequence of a novel Rubrobacter taiwanensis strain, isolated from Yellowstone National Park.</title>
        <authorList>
            <person name="Freed S."/>
            <person name="Ramaley R.F."/>
            <person name="Kyndt J.A."/>
        </authorList>
    </citation>
    <scope>NUCLEOTIDE SEQUENCE [LARGE SCALE GENOMIC DNA]</scope>
    <source>
        <strain evidence="4 5">Yellowstone</strain>
    </source>
</reference>
<comment type="similarity">
    <text evidence="1">Belongs to the bacterial solute-binding protein 7 family.</text>
</comment>
<keyword evidence="3" id="KW-0732">Signal</keyword>
<dbReference type="PANTHER" id="PTHR33376">
    <property type="match status" value="1"/>
</dbReference>
<dbReference type="GO" id="GO:0015740">
    <property type="term" value="P:C4-dicarboxylate transport"/>
    <property type="evidence" value="ECO:0007669"/>
    <property type="project" value="TreeGrafter"/>
</dbReference>
<keyword evidence="5" id="KW-1185">Reference proteome</keyword>
<evidence type="ECO:0000313" key="4">
    <source>
        <dbReference type="EMBL" id="TCJ19866.1"/>
    </source>
</evidence>
<dbReference type="Pfam" id="PF03480">
    <property type="entry name" value="DctP"/>
    <property type="match status" value="1"/>
</dbReference>
<evidence type="ECO:0000256" key="1">
    <source>
        <dbReference type="ARBA" id="ARBA00009023"/>
    </source>
</evidence>
<dbReference type="PANTHER" id="PTHR33376:SF7">
    <property type="entry name" value="C4-DICARBOXYLATE-BINDING PROTEIN DCTB"/>
    <property type="match status" value="1"/>
</dbReference>
<sequence length="360" mass="39870">MALRVQGVIVVVRGRLLLVVCFSTVALLLTACGLATGGGADDQVTLRLGHQWPGVNEAGEGDFRAVLAQRFADRVNERTDGQVTIEVYPGNSLIEDPTQQYEAIRRGAQDMSVFPLDYASGDVPEFSITLMPAMVRSHAQARNWQDAEIGQRIEEITQENGVKILTWVWNAGAIGCKREEPVVSPDDVRPGMVTRAAGPRVEQMLERVGFGLSSMPSSEIYSAMQTGVLDCAITSTSSFSSYRLYEQVGSYTSPTGGYTFWFMFEPLIIGMDQFEQLTPEQQQIFEEVGAELQEFAYTASEDDDLRVEKEFEEAGVNVVQMDEESFGQWQEESRPVWESFAEEVEGGRELIDLASQVSAQ</sequence>
<dbReference type="GO" id="GO:0055085">
    <property type="term" value="P:transmembrane transport"/>
    <property type="evidence" value="ECO:0007669"/>
    <property type="project" value="InterPro"/>
</dbReference>
<dbReference type="EMBL" id="SKBU01000006">
    <property type="protein sequence ID" value="TCJ19866.1"/>
    <property type="molecule type" value="Genomic_DNA"/>
</dbReference>
<dbReference type="AlphaFoldDB" id="A0A4R1BRC4"/>
<evidence type="ECO:0000313" key="5">
    <source>
        <dbReference type="Proteomes" id="UP000295244"/>
    </source>
</evidence>
<accession>A0A4R1BRC4</accession>
<dbReference type="Gene3D" id="3.40.190.170">
    <property type="entry name" value="Bacterial extracellular solute-binding protein, family 7"/>
    <property type="match status" value="1"/>
</dbReference>
<dbReference type="Proteomes" id="UP000295244">
    <property type="component" value="Unassembled WGS sequence"/>
</dbReference>
<dbReference type="InterPro" id="IPR018389">
    <property type="entry name" value="DctP_fam"/>
</dbReference>
<comment type="caution">
    <text evidence="4">The sequence shown here is derived from an EMBL/GenBank/DDBJ whole genome shotgun (WGS) entry which is preliminary data.</text>
</comment>
<dbReference type="InterPro" id="IPR038404">
    <property type="entry name" value="TRAP_DctP_sf"/>
</dbReference>
<organism evidence="4 5">
    <name type="scientific">Rubrobacter taiwanensis</name>
    <dbReference type="NCBI Taxonomy" id="185139"/>
    <lineage>
        <taxon>Bacteria</taxon>
        <taxon>Bacillati</taxon>
        <taxon>Actinomycetota</taxon>
        <taxon>Rubrobacteria</taxon>
        <taxon>Rubrobacterales</taxon>
        <taxon>Rubrobacteraceae</taxon>
        <taxon>Rubrobacter</taxon>
    </lineage>
</organism>
<protein>
    <submittedName>
        <fullName evidence="4">C4-dicarboxylate ABC transporter substrate-binding protein</fullName>
    </submittedName>
</protein>
<evidence type="ECO:0000256" key="2">
    <source>
        <dbReference type="ARBA" id="ARBA00022448"/>
    </source>
</evidence>